<keyword evidence="2 6" id="KW-0812">Transmembrane</keyword>
<gene>
    <name evidence="8" type="primary">Clec9a</name>
    <name evidence="8" type="ORF">PHOROB_LOCUS16904</name>
</gene>
<feature type="transmembrane region" description="Helical" evidence="6">
    <location>
        <begin position="35"/>
        <end position="56"/>
    </location>
</feature>
<reference evidence="8" key="1">
    <citation type="submission" date="2022-06" db="EMBL/GenBank/DDBJ databases">
        <authorList>
            <person name="Andreotti S."/>
            <person name="Wyler E."/>
        </authorList>
    </citation>
    <scope>NUCLEOTIDE SEQUENCE</scope>
</reference>
<dbReference type="InterPro" id="IPR016186">
    <property type="entry name" value="C-type_lectin-like/link_sf"/>
</dbReference>
<evidence type="ECO:0000256" key="5">
    <source>
        <dbReference type="ARBA" id="ARBA00023136"/>
    </source>
</evidence>
<dbReference type="InterPro" id="IPR001304">
    <property type="entry name" value="C-type_lectin-like"/>
</dbReference>
<dbReference type="GeneID" id="127212888"/>
<keyword evidence="4 6" id="KW-1133">Transmembrane helix</keyword>
<proteinExistence type="predicted"/>
<dbReference type="GO" id="GO:0030246">
    <property type="term" value="F:carbohydrate binding"/>
    <property type="evidence" value="ECO:0007669"/>
    <property type="project" value="UniProtKB-KW"/>
</dbReference>
<dbReference type="InterPro" id="IPR016187">
    <property type="entry name" value="CTDL_fold"/>
</dbReference>
<accession>A0AAV0A989</accession>
<dbReference type="PROSITE" id="PS50041">
    <property type="entry name" value="C_TYPE_LECTIN_2"/>
    <property type="match status" value="1"/>
</dbReference>
<dbReference type="SMART" id="SM00034">
    <property type="entry name" value="CLECT"/>
    <property type="match status" value="1"/>
</dbReference>
<dbReference type="CDD" id="cd03593">
    <property type="entry name" value="CLECT_NK_receptors_like"/>
    <property type="match status" value="1"/>
</dbReference>
<keyword evidence="5 6" id="KW-0472">Membrane</keyword>
<dbReference type="RefSeq" id="XP_051029038.1">
    <property type="nucleotide sequence ID" value="XM_051173081.1"/>
</dbReference>
<comment type="subcellular location">
    <subcellularLocation>
        <location evidence="1">Membrane</location>
        <topology evidence="1">Single-pass membrane protein</topology>
    </subcellularLocation>
</comment>
<sequence length="241" mass="27946">MHEEEIYCSLQWDNPPSEDSQKCLSASKCSGTWCAVTAISCVLCVGLLATSIFLGIKFFQVSSLAMNQQERLIQQDRQLINLTQWQRNYTLQMKNCQTLQQRPPRSGSNCSPCPHNWIQHGKSCYYFFQLWKMWNDSKENCLKEGASLLQIDSKEEMDFMIPSLWNLKEKEYWVGVYQDELSRSWFWLDGSSPLSDLLPTTQKQLSASQICGYIKDKSLFSDNCSRWKYFICEKNALGSCI</sequence>
<dbReference type="CTD" id="283420"/>
<evidence type="ECO:0000259" key="7">
    <source>
        <dbReference type="PROSITE" id="PS50041"/>
    </source>
</evidence>
<dbReference type="Proteomes" id="UP001152836">
    <property type="component" value="Unassembled WGS sequence"/>
</dbReference>
<dbReference type="AlphaFoldDB" id="A0AAV0A989"/>
<evidence type="ECO:0000256" key="3">
    <source>
        <dbReference type="ARBA" id="ARBA00022734"/>
    </source>
</evidence>
<dbReference type="EMBL" id="CALSGD010001622">
    <property type="protein sequence ID" value="CAH7423723.1"/>
    <property type="molecule type" value="Genomic_DNA"/>
</dbReference>
<feature type="domain" description="C-type lectin" evidence="7">
    <location>
        <begin position="120"/>
        <end position="233"/>
    </location>
</feature>
<dbReference type="GO" id="GO:0006898">
    <property type="term" value="P:receptor-mediated endocytosis"/>
    <property type="evidence" value="ECO:0007669"/>
    <property type="project" value="InterPro"/>
</dbReference>
<dbReference type="PANTHER" id="PTHR47727:SF1">
    <property type="entry name" value="C-TYPE LECTIN DOMAIN FAMILY 9 MEMBER A"/>
    <property type="match status" value="1"/>
</dbReference>
<dbReference type="GO" id="GO:0009986">
    <property type="term" value="C:cell surface"/>
    <property type="evidence" value="ECO:0007669"/>
    <property type="project" value="TreeGrafter"/>
</dbReference>
<evidence type="ECO:0000256" key="6">
    <source>
        <dbReference type="SAM" id="Phobius"/>
    </source>
</evidence>
<organism evidence="8 9">
    <name type="scientific">Phodopus roborovskii</name>
    <name type="common">Roborovski's desert hamster</name>
    <name type="synonym">Cricetulus roborovskii</name>
    <dbReference type="NCBI Taxonomy" id="109678"/>
    <lineage>
        <taxon>Eukaryota</taxon>
        <taxon>Metazoa</taxon>
        <taxon>Chordata</taxon>
        <taxon>Craniata</taxon>
        <taxon>Vertebrata</taxon>
        <taxon>Euteleostomi</taxon>
        <taxon>Mammalia</taxon>
        <taxon>Eutheria</taxon>
        <taxon>Euarchontoglires</taxon>
        <taxon>Glires</taxon>
        <taxon>Rodentia</taxon>
        <taxon>Myomorpha</taxon>
        <taxon>Muroidea</taxon>
        <taxon>Cricetidae</taxon>
        <taxon>Cricetinae</taxon>
        <taxon>Phodopus</taxon>
    </lineage>
</organism>
<dbReference type="InterPro" id="IPR033992">
    <property type="entry name" value="NKR-like_CTLD"/>
</dbReference>
<comment type="caution">
    <text evidence="8">The sequence shown here is derived from an EMBL/GenBank/DDBJ whole genome shotgun (WGS) entry which is preliminary data.</text>
</comment>
<dbReference type="PANTHER" id="PTHR47727">
    <property type="entry name" value="C-TYPE LECTIN DOMAIN FAMILY 9 MEMBER A"/>
    <property type="match status" value="1"/>
</dbReference>
<keyword evidence="9" id="KW-1185">Reference proteome</keyword>
<evidence type="ECO:0000256" key="4">
    <source>
        <dbReference type="ARBA" id="ARBA00022989"/>
    </source>
</evidence>
<keyword evidence="3" id="KW-0430">Lectin</keyword>
<dbReference type="GO" id="GO:0016020">
    <property type="term" value="C:membrane"/>
    <property type="evidence" value="ECO:0007669"/>
    <property type="project" value="UniProtKB-SubCell"/>
</dbReference>
<protein>
    <submittedName>
        <fullName evidence="8">Clec9a protein</fullName>
    </submittedName>
</protein>
<dbReference type="SUPFAM" id="SSF56436">
    <property type="entry name" value="C-type lectin-like"/>
    <property type="match status" value="1"/>
</dbReference>
<evidence type="ECO:0000256" key="1">
    <source>
        <dbReference type="ARBA" id="ARBA00004167"/>
    </source>
</evidence>
<evidence type="ECO:0000313" key="8">
    <source>
        <dbReference type="EMBL" id="CAH7423723.1"/>
    </source>
</evidence>
<dbReference type="Pfam" id="PF00059">
    <property type="entry name" value="Lectin_C"/>
    <property type="match status" value="1"/>
</dbReference>
<dbReference type="Gene3D" id="3.10.100.10">
    <property type="entry name" value="Mannose-Binding Protein A, subunit A"/>
    <property type="match status" value="1"/>
</dbReference>
<dbReference type="KEGG" id="prob:127212888"/>
<evidence type="ECO:0000256" key="2">
    <source>
        <dbReference type="ARBA" id="ARBA00022692"/>
    </source>
</evidence>
<evidence type="ECO:0000313" key="9">
    <source>
        <dbReference type="Proteomes" id="UP001152836"/>
    </source>
</evidence>
<dbReference type="InterPro" id="IPR043315">
    <property type="entry name" value="CLEC9A"/>
</dbReference>
<name>A0AAV0A989_PHORO</name>